<proteinExistence type="predicted"/>
<sequence>SSHVDRFTFTDNSKLNVESLIENLKNMIMKKLFILCVTESSVFLSALSVSFSVTFPSQSSTPVSVSDSPAPATSASVSDSPASATSALSGSATSAFVISSSHFKEILHRLSELCFSRIIFSLNSVEII</sequence>
<protein>
    <submittedName>
        <fullName evidence="2">Uncharacterized protein</fullName>
    </submittedName>
</protein>
<evidence type="ECO:0000256" key="1">
    <source>
        <dbReference type="SAM" id="MobiDB-lite"/>
    </source>
</evidence>
<dbReference type="AlphaFoldDB" id="A0A0J9ETY8"/>
<gene>
    <name evidence="2" type="ORF">BDDG_13680</name>
</gene>
<feature type="region of interest" description="Disordered" evidence="1">
    <location>
        <begin position="56"/>
        <end position="87"/>
    </location>
</feature>
<evidence type="ECO:0000313" key="2">
    <source>
        <dbReference type="EMBL" id="KMW69541.1"/>
    </source>
</evidence>
<reference evidence="2" key="1">
    <citation type="submission" date="2010-03" db="EMBL/GenBank/DDBJ databases">
        <title>Annotation of Blastomyces dermatitidis strain ATCC 18188.</title>
        <authorList>
            <consortium name="The Broad Institute Genome Sequencing Platform"/>
            <consortium name="Broad Institute Genome Sequencing Center for Infectious Disease."/>
            <person name="Cuomo C."/>
            <person name="Klein B."/>
            <person name="Sullivan T."/>
            <person name="Heitman J."/>
            <person name="Young S."/>
            <person name="Zeng Q."/>
            <person name="Gargeya S."/>
            <person name="Alvarado L."/>
            <person name="Berlin A.M."/>
            <person name="Chapman S.B."/>
            <person name="Chen Z."/>
            <person name="Freedman E."/>
            <person name="Gellesch M."/>
            <person name="Goldberg J."/>
            <person name="Griggs A."/>
            <person name="Gujja S."/>
            <person name="Heilman E."/>
            <person name="Heiman D."/>
            <person name="Howarth C."/>
            <person name="Mehta T."/>
            <person name="Neiman D."/>
            <person name="Pearson M."/>
            <person name="Roberts A."/>
            <person name="Saif S."/>
            <person name="Shea T."/>
            <person name="Shenoy N."/>
            <person name="Sisk P."/>
            <person name="Stolte C."/>
            <person name="Sykes S."/>
            <person name="White J."/>
            <person name="Yandava C."/>
            <person name="Haas B."/>
            <person name="Nusbaum C."/>
            <person name="Birren B."/>
        </authorList>
    </citation>
    <scope>NUCLEOTIDE SEQUENCE</scope>
    <source>
        <strain evidence="2">ATCC 18188</strain>
    </source>
</reference>
<organism evidence="2">
    <name type="scientific">Ajellomyces dermatitidis (strain ATCC 18188 / CBS 674.68)</name>
    <name type="common">Blastomyces dermatitidis</name>
    <dbReference type="NCBI Taxonomy" id="653446"/>
    <lineage>
        <taxon>Eukaryota</taxon>
        <taxon>Fungi</taxon>
        <taxon>Dikarya</taxon>
        <taxon>Ascomycota</taxon>
        <taxon>Pezizomycotina</taxon>
        <taxon>Eurotiomycetes</taxon>
        <taxon>Eurotiomycetidae</taxon>
        <taxon>Onygenales</taxon>
        <taxon>Ajellomycetaceae</taxon>
        <taxon>Blastomyces</taxon>
    </lineage>
</organism>
<dbReference type="EMBL" id="GG750272">
    <property type="protein sequence ID" value="KMW69541.1"/>
    <property type="molecule type" value="Genomic_DNA"/>
</dbReference>
<feature type="non-terminal residue" evidence="2">
    <location>
        <position position="128"/>
    </location>
</feature>
<name>A0A0J9ETY8_AJEDA</name>
<dbReference type="Proteomes" id="UP000007802">
    <property type="component" value="Unassembled WGS sequence"/>
</dbReference>
<feature type="non-terminal residue" evidence="2">
    <location>
        <position position="1"/>
    </location>
</feature>
<accession>A0A0J9ETY8</accession>